<dbReference type="InterPro" id="IPR050099">
    <property type="entry name" value="SIS_GmhA/DiaA_subfam"/>
</dbReference>
<dbReference type="Pfam" id="PF13580">
    <property type="entry name" value="SIS_2"/>
    <property type="match status" value="1"/>
</dbReference>
<dbReference type="InterPro" id="IPR035461">
    <property type="entry name" value="GmhA/DiaA"/>
</dbReference>
<gene>
    <name evidence="2" type="ORF">FTUN_2611</name>
</gene>
<dbReference type="GO" id="GO:0016853">
    <property type="term" value="F:isomerase activity"/>
    <property type="evidence" value="ECO:0007669"/>
    <property type="project" value="UniProtKB-KW"/>
</dbReference>
<dbReference type="InterPro" id="IPR001347">
    <property type="entry name" value="SIS_dom"/>
</dbReference>
<feature type="domain" description="SIS" evidence="1">
    <location>
        <begin position="30"/>
        <end position="205"/>
    </location>
</feature>
<evidence type="ECO:0000313" key="3">
    <source>
        <dbReference type="Proteomes" id="UP000503447"/>
    </source>
</evidence>
<reference evidence="3" key="1">
    <citation type="submission" date="2020-05" db="EMBL/GenBank/DDBJ databases">
        <title>Frigoriglobus tundricola gen. nov., sp. nov., a psychrotolerant cellulolytic planctomycete of the family Gemmataceae with two divergent copies of 16S rRNA gene.</title>
        <authorList>
            <person name="Kulichevskaya I.S."/>
            <person name="Ivanova A.A."/>
            <person name="Naumoff D.G."/>
            <person name="Beletsky A.V."/>
            <person name="Rijpstra W.I.C."/>
            <person name="Sinninghe Damste J.S."/>
            <person name="Mardanov A.V."/>
            <person name="Ravin N.V."/>
            <person name="Dedysh S.N."/>
        </authorList>
    </citation>
    <scope>NUCLEOTIDE SEQUENCE [LARGE SCALE GENOMIC DNA]</scope>
    <source>
        <strain evidence="3">PL17</strain>
    </source>
</reference>
<protein>
    <submittedName>
        <fullName evidence="2">Sugar-phosphate isomerase</fullName>
    </submittedName>
</protein>
<dbReference type="KEGG" id="ftj:FTUN_2611"/>
<dbReference type="PANTHER" id="PTHR30390">
    <property type="entry name" value="SEDOHEPTULOSE 7-PHOSPHATE ISOMERASE / DNAA INITIATOR-ASSOCIATING FACTOR FOR REPLICATION INITIATION"/>
    <property type="match status" value="1"/>
</dbReference>
<dbReference type="RefSeq" id="WP_171470951.1">
    <property type="nucleotide sequence ID" value="NZ_CP053452.2"/>
</dbReference>
<proteinExistence type="predicted"/>
<evidence type="ECO:0000259" key="1">
    <source>
        <dbReference type="PROSITE" id="PS51464"/>
    </source>
</evidence>
<keyword evidence="2" id="KW-0413">Isomerase</keyword>
<organism evidence="2 3">
    <name type="scientific">Frigoriglobus tundricola</name>
    <dbReference type="NCBI Taxonomy" id="2774151"/>
    <lineage>
        <taxon>Bacteria</taxon>
        <taxon>Pseudomonadati</taxon>
        <taxon>Planctomycetota</taxon>
        <taxon>Planctomycetia</taxon>
        <taxon>Gemmatales</taxon>
        <taxon>Gemmataceae</taxon>
        <taxon>Frigoriglobus</taxon>
    </lineage>
</organism>
<dbReference type="AlphaFoldDB" id="A0A6M5YMC7"/>
<name>A0A6M5YMC7_9BACT</name>
<dbReference type="PANTHER" id="PTHR30390:SF6">
    <property type="entry name" value="DNAA INITIATOR-ASSOCIATING PROTEIN DIAA"/>
    <property type="match status" value="1"/>
</dbReference>
<keyword evidence="3" id="KW-1185">Reference proteome</keyword>
<sequence>MSFTQQFLAEAGEIIAKLDVAAIDKAVDALAKVRARGGRLFVLGVGGSAANAAHAVNDFRKIAGIETYAPTDNVSELTARTNDEGWETVFVEWLRGSRLDADDGVLVFSVGGGDLERNVSPNLVRAVQHAKKVGATVCGIVGRDGGYTAKVADACVIVPTVNAAHVTPHAEAFQAVVWHLFVTHPALKAAATKWESTAAADATKKVA</sequence>
<dbReference type="EMBL" id="CP053452">
    <property type="protein sequence ID" value="QJW95085.1"/>
    <property type="molecule type" value="Genomic_DNA"/>
</dbReference>
<accession>A0A6M5YMC7</accession>
<dbReference type="Proteomes" id="UP000503447">
    <property type="component" value="Chromosome"/>
</dbReference>
<dbReference type="SUPFAM" id="SSF53697">
    <property type="entry name" value="SIS domain"/>
    <property type="match status" value="1"/>
</dbReference>
<dbReference type="GO" id="GO:0097367">
    <property type="term" value="F:carbohydrate derivative binding"/>
    <property type="evidence" value="ECO:0007669"/>
    <property type="project" value="InterPro"/>
</dbReference>
<dbReference type="CDD" id="cd05006">
    <property type="entry name" value="SIS_GmhA"/>
    <property type="match status" value="1"/>
</dbReference>
<dbReference type="GO" id="GO:1901135">
    <property type="term" value="P:carbohydrate derivative metabolic process"/>
    <property type="evidence" value="ECO:0007669"/>
    <property type="project" value="InterPro"/>
</dbReference>
<dbReference type="InterPro" id="IPR046348">
    <property type="entry name" value="SIS_dom_sf"/>
</dbReference>
<evidence type="ECO:0000313" key="2">
    <source>
        <dbReference type="EMBL" id="QJW95085.1"/>
    </source>
</evidence>
<dbReference type="PROSITE" id="PS51464">
    <property type="entry name" value="SIS"/>
    <property type="match status" value="1"/>
</dbReference>
<dbReference type="Gene3D" id="3.40.50.10490">
    <property type="entry name" value="Glucose-6-phosphate isomerase like protein, domain 1"/>
    <property type="match status" value="1"/>
</dbReference>